<name>A0A378VXE6_NEIGO</name>
<dbReference type="AlphaFoldDB" id="A0A378VXE6"/>
<sequence length="57" mass="6487">MRQQSQLPPRRALPDARPLGEFKQTINDYLGSVTLQSIIEQKNNGDGSRVVQFTHIH</sequence>
<organism evidence="1">
    <name type="scientific">Neisseria gonorrhoeae</name>
    <dbReference type="NCBI Taxonomy" id="485"/>
    <lineage>
        <taxon>Bacteria</taxon>
        <taxon>Pseudomonadati</taxon>
        <taxon>Pseudomonadota</taxon>
        <taxon>Betaproteobacteria</taxon>
        <taxon>Neisseriales</taxon>
        <taxon>Neisseriaceae</taxon>
        <taxon>Neisseria</taxon>
    </lineage>
</organism>
<dbReference type="EMBL" id="UGRI01000001">
    <property type="protein sequence ID" value="SUA23857.1"/>
    <property type="molecule type" value="Genomic_DNA"/>
</dbReference>
<proteinExistence type="predicted"/>
<dbReference type="GO" id="GO:0003677">
    <property type="term" value="F:DNA binding"/>
    <property type="evidence" value="ECO:0007669"/>
    <property type="project" value="UniProtKB-KW"/>
</dbReference>
<reference evidence="1" key="1">
    <citation type="submission" date="2018-06" db="EMBL/GenBank/DDBJ databases">
        <authorList>
            <consortium name="Pathogen Informatics"/>
            <person name="Doyle S."/>
        </authorList>
    </citation>
    <scope>NUCLEOTIDE SEQUENCE [LARGE SCALE GENOMIC DNA]</scope>
    <source>
        <strain evidence="1">NCTC11421</strain>
    </source>
</reference>
<accession>A0A378VXE6</accession>
<keyword evidence="1" id="KW-0238">DNA-binding</keyword>
<protein>
    <submittedName>
        <fullName evidence="1">DNA-binding protein</fullName>
    </submittedName>
</protein>
<evidence type="ECO:0000313" key="1">
    <source>
        <dbReference type="EMBL" id="SUA23857.1"/>
    </source>
</evidence>
<gene>
    <name evidence="1" type="ORF">NCTC11421_01847</name>
</gene>